<sequence length="100" mass="11373">MERTERISVSWTWGIRCNSPRGWRQQAGQALLRLVGWIDGRWLLAVDISAKPALPNREISQCLRAGLEHASRLVGDSARNACFEEALRQARPDLYEQDTP</sequence>
<proteinExistence type="predicted"/>
<gene>
    <name evidence="1" type="ORF">ACFQ4M_15890</name>
</gene>
<comment type="caution">
    <text evidence="1">The sequence shown here is derived from an EMBL/GenBank/DDBJ whole genome shotgun (WGS) entry which is preliminary data.</text>
</comment>
<reference evidence="2" key="1">
    <citation type="journal article" date="2019" name="Int. J. Syst. Evol. Microbiol.">
        <title>The Global Catalogue of Microorganisms (GCM) 10K type strain sequencing project: providing services to taxonomists for standard genome sequencing and annotation.</title>
        <authorList>
            <consortium name="The Broad Institute Genomics Platform"/>
            <consortium name="The Broad Institute Genome Sequencing Center for Infectious Disease"/>
            <person name="Wu L."/>
            <person name="Ma J."/>
        </authorList>
    </citation>
    <scope>NUCLEOTIDE SEQUENCE [LARGE SCALE GENOMIC DNA]</scope>
    <source>
        <strain evidence="2">CCUG 48884</strain>
    </source>
</reference>
<name>A0ABW3WJA6_9RHOO</name>
<evidence type="ECO:0000313" key="1">
    <source>
        <dbReference type="EMBL" id="MFD1265057.1"/>
    </source>
</evidence>
<organism evidence="1 2">
    <name type="scientific">Thauera mechernichensis</name>
    <dbReference type="NCBI Taxonomy" id="82788"/>
    <lineage>
        <taxon>Bacteria</taxon>
        <taxon>Pseudomonadati</taxon>
        <taxon>Pseudomonadota</taxon>
        <taxon>Betaproteobacteria</taxon>
        <taxon>Rhodocyclales</taxon>
        <taxon>Zoogloeaceae</taxon>
        <taxon>Thauera</taxon>
    </lineage>
</organism>
<evidence type="ECO:0000313" key="2">
    <source>
        <dbReference type="Proteomes" id="UP001597158"/>
    </source>
</evidence>
<dbReference type="EMBL" id="JBHTMC010000027">
    <property type="protein sequence ID" value="MFD1265057.1"/>
    <property type="molecule type" value="Genomic_DNA"/>
</dbReference>
<protein>
    <submittedName>
        <fullName evidence="1">Uncharacterized protein</fullName>
    </submittedName>
</protein>
<dbReference type="Proteomes" id="UP001597158">
    <property type="component" value="Unassembled WGS sequence"/>
</dbReference>
<keyword evidence="2" id="KW-1185">Reference proteome</keyword>
<accession>A0ABW3WJA6</accession>
<dbReference type="RefSeq" id="WP_277829843.1">
    <property type="nucleotide sequence ID" value="NZ_JARQZE010000001.1"/>
</dbReference>